<dbReference type="EMBL" id="FPBA01000006">
    <property type="protein sequence ID" value="SFT65485.1"/>
    <property type="molecule type" value="Genomic_DNA"/>
</dbReference>
<dbReference type="SUPFAM" id="SSF56281">
    <property type="entry name" value="Metallo-hydrolase/oxidoreductase"/>
    <property type="match status" value="1"/>
</dbReference>
<evidence type="ECO:0000313" key="3">
    <source>
        <dbReference type="Proteomes" id="UP000199546"/>
    </source>
</evidence>
<gene>
    <name evidence="2" type="ORF">SAMN05660657_02166</name>
</gene>
<dbReference type="RefSeq" id="WP_093579409.1">
    <property type="nucleotide sequence ID" value="NZ_FPBA01000006.1"/>
</dbReference>
<dbReference type="SMART" id="SM00849">
    <property type="entry name" value="Lactamase_B"/>
    <property type="match status" value="1"/>
</dbReference>
<evidence type="ECO:0000313" key="2">
    <source>
        <dbReference type="EMBL" id="SFT65485.1"/>
    </source>
</evidence>
<dbReference type="AlphaFoldDB" id="A0A1I6ZSE4"/>
<keyword evidence="3" id="KW-1185">Reference proteome</keyword>
<evidence type="ECO:0000259" key="1">
    <source>
        <dbReference type="SMART" id="SM00849"/>
    </source>
</evidence>
<dbReference type="PANTHER" id="PTHR42951">
    <property type="entry name" value="METALLO-BETA-LACTAMASE DOMAIN-CONTAINING"/>
    <property type="match status" value="1"/>
</dbReference>
<dbReference type="Pfam" id="PF00753">
    <property type="entry name" value="Lactamase_B"/>
    <property type="match status" value="1"/>
</dbReference>
<sequence length="229" mass="23339">MSVREIVPGLHLLALGISNAYLWQGEDGVTLVDTGLPGSAPAIAEALTGLGLRREDVRRVVLTHFHDDHCGSAAAVHAWNGAPVVVGAADAPVVRQDRPGPEPVITPAEEELFARASADTSRAPACRPVQPAVDGDVLGGGVRVLGVPGHTPGSIAVHLPEAGVLLTGDTVAESDGDLILGPFNTDRAQAWTSLQRLAALDADVVCPGHGRPLVGGAAAALRAATDPFG</sequence>
<protein>
    <submittedName>
        <fullName evidence="2">Glyoxylase, beta-lactamase superfamily II</fullName>
    </submittedName>
</protein>
<dbReference type="InterPro" id="IPR050855">
    <property type="entry name" value="NDM-1-like"/>
</dbReference>
<feature type="domain" description="Metallo-beta-lactamase" evidence="1">
    <location>
        <begin position="17"/>
        <end position="209"/>
    </location>
</feature>
<dbReference type="Gene3D" id="3.60.15.10">
    <property type="entry name" value="Ribonuclease Z/Hydroxyacylglutathione hydrolase-like"/>
    <property type="match status" value="1"/>
</dbReference>
<dbReference type="InterPro" id="IPR036866">
    <property type="entry name" value="RibonucZ/Hydroxyglut_hydro"/>
</dbReference>
<dbReference type="OrthoDB" id="2971563at2"/>
<name>A0A1I6ZSE4_9ACTN</name>
<dbReference type="CDD" id="cd07721">
    <property type="entry name" value="yflN-like_MBL-fold"/>
    <property type="match status" value="1"/>
</dbReference>
<dbReference type="STRING" id="1296565.SAMN05660657_02166"/>
<proteinExistence type="predicted"/>
<reference evidence="3" key="1">
    <citation type="submission" date="2016-10" db="EMBL/GenBank/DDBJ databases">
        <authorList>
            <person name="Varghese N."/>
            <person name="Submissions S."/>
        </authorList>
    </citation>
    <scope>NUCLEOTIDE SEQUENCE [LARGE SCALE GENOMIC DNA]</scope>
    <source>
        <strain evidence="3">DSM 46136</strain>
    </source>
</reference>
<accession>A0A1I6ZSE4</accession>
<dbReference type="Proteomes" id="UP000199546">
    <property type="component" value="Unassembled WGS sequence"/>
</dbReference>
<dbReference type="InterPro" id="IPR001279">
    <property type="entry name" value="Metallo-B-lactamas"/>
</dbReference>
<organism evidence="2 3">
    <name type="scientific">Geodermatophilus amargosae</name>
    <dbReference type="NCBI Taxonomy" id="1296565"/>
    <lineage>
        <taxon>Bacteria</taxon>
        <taxon>Bacillati</taxon>
        <taxon>Actinomycetota</taxon>
        <taxon>Actinomycetes</taxon>
        <taxon>Geodermatophilales</taxon>
        <taxon>Geodermatophilaceae</taxon>
        <taxon>Geodermatophilus</taxon>
    </lineage>
</organism>